<dbReference type="InterPro" id="IPR013766">
    <property type="entry name" value="Thioredoxin_domain"/>
</dbReference>
<accession>A0ABS5DSI3</accession>
<evidence type="ECO:0000259" key="9">
    <source>
        <dbReference type="PROSITE" id="PS51352"/>
    </source>
</evidence>
<gene>
    <name evidence="10" type="primary">mauD</name>
    <name evidence="10" type="ORF">KAK11_02125</name>
</gene>
<comment type="pathway">
    <text evidence="3">One-carbon metabolism; methylamine degradation.</text>
</comment>
<dbReference type="PROSITE" id="PS51352">
    <property type="entry name" value="THIOREDOXIN_2"/>
    <property type="match status" value="1"/>
</dbReference>
<dbReference type="Proteomes" id="UP000672097">
    <property type="component" value="Unassembled WGS sequence"/>
</dbReference>
<evidence type="ECO:0000256" key="6">
    <source>
        <dbReference type="ARBA" id="ARBA00022989"/>
    </source>
</evidence>
<keyword evidence="11" id="KW-1185">Reference proteome</keyword>
<keyword evidence="5 8" id="KW-0812">Transmembrane</keyword>
<protein>
    <recommendedName>
        <fullName evidence="4">Methylamine utilization protein MauD</fullName>
    </recommendedName>
</protein>
<reference evidence="10 11" key="1">
    <citation type="submission" date="2021-04" db="EMBL/GenBank/DDBJ databases">
        <title>The genome sequence of type strain Ideonella paludis KCTC 32238.</title>
        <authorList>
            <person name="Liu Y."/>
        </authorList>
    </citation>
    <scope>NUCLEOTIDE SEQUENCE [LARGE SCALE GENOMIC DNA]</scope>
    <source>
        <strain evidence="10 11">KCTC 32238</strain>
    </source>
</reference>
<evidence type="ECO:0000256" key="8">
    <source>
        <dbReference type="SAM" id="Phobius"/>
    </source>
</evidence>
<name>A0ABS5DSI3_9BURK</name>
<evidence type="ECO:0000256" key="3">
    <source>
        <dbReference type="ARBA" id="ARBA00004856"/>
    </source>
</evidence>
<dbReference type="Pfam" id="PF13905">
    <property type="entry name" value="Thioredoxin_8"/>
    <property type="match status" value="1"/>
</dbReference>
<keyword evidence="7 8" id="KW-0472">Membrane</keyword>
<feature type="transmembrane region" description="Helical" evidence="8">
    <location>
        <begin position="6"/>
        <end position="25"/>
    </location>
</feature>
<evidence type="ECO:0000256" key="1">
    <source>
        <dbReference type="ARBA" id="ARBA00003475"/>
    </source>
</evidence>
<comment type="function">
    <text evidence="1">May be specifically involved in the processing, transport, and/or maturation of the MADH beta-subunit.</text>
</comment>
<evidence type="ECO:0000313" key="10">
    <source>
        <dbReference type="EMBL" id="MBQ0934108.1"/>
    </source>
</evidence>
<evidence type="ECO:0000256" key="4">
    <source>
        <dbReference type="ARBA" id="ARBA00019076"/>
    </source>
</evidence>
<comment type="subcellular location">
    <subcellularLocation>
        <location evidence="2">Membrane</location>
        <topology evidence="2">Single-pass membrane protein</topology>
    </subcellularLocation>
</comment>
<dbReference type="InterPro" id="IPR012336">
    <property type="entry name" value="Thioredoxin-like_fold"/>
</dbReference>
<evidence type="ECO:0000256" key="7">
    <source>
        <dbReference type="ARBA" id="ARBA00023136"/>
    </source>
</evidence>
<evidence type="ECO:0000313" key="11">
    <source>
        <dbReference type="Proteomes" id="UP000672097"/>
    </source>
</evidence>
<dbReference type="Gene3D" id="3.40.30.10">
    <property type="entry name" value="Glutaredoxin"/>
    <property type="match status" value="1"/>
</dbReference>
<comment type="caution">
    <text evidence="10">The sequence shown here is derived from an EMBL/GenBank/DDBJ whole genome shotgun (WGS) entry which is preliminary data.</text>
</comment>
<feature type="domain" description="Thioredoxin" evidence="9">
    <location>
        <begin position="48"/>
        <end position="181"/>
    </location>
</feature>
<dbReference type="SUPFAM" id="SSF52833">
    <property type="entry name" value="Thioredoxin-like"/>
    <property type="match status" value="1"/>
</dbReference>
<organism evidence="10 11">
    <name type="scientific">Ideonella paludis</name>
    <dbReference type="NCBI Taxonomy" id="1233411"/>
    <lineage>
        <taxon>Bacteria</taxon>
        <taxon>Pseudomonadati</taxon>
        <taxon>Pseudomonadota</taxon>
        <taxon>Betaproteobacteria</taxon>
        <taxon>Burkholderiales</taxon>
        <taxon>Sphaerotilaceae</taxon>
        <taxon>Ideonella</taxon>
    </lineage>
</organism>
<dbReference type="RefSeq" id="WP_210805668.1">
    <property type="nucleotide sequence ID" value="NZ_JAGQDG010000001.1"/>
</dbReference>
<evidence type="ECO:0000256" key="2">
    <source>
        <dbReference type="ARBA" id="ARBA00004167"/>
    </source>
</evidence>
<dbReference type="NCBIfam" id="TIGR02661">
    <property type="entry name" value="MauD"/>
    <property type="match status" value="1"/>
</dbReference>
<evidence type="ECO:0000256" key="5">
    <source>
        <dbReference type="ARBA" id="ARBA00022692"/>
    </source>
</evidence>
<sequence length="198" mass="21195">MDALTISVILLWAAVLALGLMLWALSRQVGVLFERVAPMGALVTDAGPAVGAPSPVLALTGLQSEHVPIGGPQAQPTLLFFLAPTCPVCKKLIPILKALARDEDKGLRVVLASDGDADHLQFIREQGLTHLPYVLSTELGMSYRVSRLPYAVLMDRQGTVTAKGLVNSREQLDSLLNAQDMGTPTIQQYLGDPAQHAH</sequence>
<dbReference type="EMBL" id="JAGQDG010000001">
    <property type="protein sequence ID" value="MBQ0934108.1"/>
    <property type="molecule type" value="Genomic_DNA"/>
</dbReference>
<keyword evidence="6 8" id="KW-1133">Transmembrane helix</keyword>
<dbReference type="InterPro" id="IPR013478">
    <property type="entry name" value="MeN_DH_accessory"/>
</dbReference>
<dbReference type="InterPro" id="IPR036249">
    <property type="entry name" value="Thioredoxin-like_sf"/>
</dbReference>
<proteinExistence type="predicted"/>